<organism evidence="2 3">
    <name type="scientific">Clonostachys rhizophaga</name>
    <dbReference type="NCBI Taxonomy" id="160324"/>
    <lineage>
        <taxon>Eukaryota</taxon>
        <taxon>Fungi</taxon>
        <taxon>Dikarya</taxon>
        <taxon>Ascomycota</taxon>
        <taxon>Pezizomycotina</taxon>
        <taxon>Sordariomycetes</taxon>
        <taxon>Hypocreomycetidae</taxon>
        <taxon>Hypocreales</taxon>
        <taxon>Bionectriaceae</taxon>
        <taxon>Clonostachys</taxon>
    </lineage>
</organism>
<evidence type="ECO:0000313" key="3">
    <source>
        <dbReference type="Proteomes" id="UP000696573"/>
    </source>
</evidence>
<dbReference type="AlphaFoldDB" id="A0A9N9UVX2"/>
<sequence length="377" mass="41492">MVKKQSAKKSHPPKPRPAPSKPADSPNPRINISFRSQQNLLDIFSSAFATVLSSGDFPNVLQEIKQALFNRDFAAAFGREDYLRAYAARWSPTRAICYASVFQGIRDHLTELEAPGYEVVAVDSDHVEPATADEKPSAPAGSSATASRTGTESNRTFRMLSIGGCAAEHAAFAQYLREAPQLSGRLTLIDSAPWSGVVTLLQDQLTTPPQISTFASEVAKASNSAFVKPSQLSVDFKQQDVLDLDLESLKHMIGKDPLVVTILFTLNELYTNGGLGKTTKFLGNLGQSLPNGSLLLVVDSPGSYSEATVGKEKKRYPMQWLLDHTLLSNKVSGIKWEKLESDESVWCRLSDELSYPMQLENMRYQVHLYRLEVQPPA</sequence>
<proteinExistence type="predicted"/>
<feature type="region of interest" description="Disordered" evidence="1">
    <location>
        <begin position="1"/>
        <end position="29"/>
    </location>
</feature>
<keyword evidence="3" id="KW-1185">Reference proteome</keyword>
<protein>
    <recommendedName>
        <fullName evidence="4">25S rRNA (Uridine(2843)-N(3))-methyltransferase</fullName>
    </recommendedName>
</protein>
<feature type="compositionally biased region" description="Basic residues" evidence="1">
    <location>
        <begin position="1"/>
        <end position="14"/>
    </location>
</feature>
<dbReference type="InterPro" id="IPR021463">
    <property type="entry name" value="Methyltransf_34"/>
</dbReference>
<comment type="caution">
    <text evidence="2">The sequence shown here is derived from an EMBL/GenBank/DDBJ whole genome shotgun (WGS) entry which is preliminary data.</text>
</comment>
<dbReference type="OrthoDB" id="6419443at2759"/>
<dbReference type="Pfam" id="PF11312">
    <property type="entry name" value="Methyltransf_34"/>
    <property type="match status" value="1"/>
</dbReference>
<feature type="region of interest" description="Disordered" evidence="1">
    <location>
        <begin position="128"/>
        <end position="152"/>
    </location>
</feature>
<dbReference type="Proteomes" id="UP000696573">
    <property type="component" value="Unassembled WGS sequence"/>
</dbReference>
<accession>A0A9N9UVX2</accession>
<evidence type="ECO:0008006" key="4">
    <source>
        <dbReference type="Google" id="ProtNLM"/>
    </source>
</evidence>
<name>A0A9N9UVX2_9HYPO</name>
<gene>
    <name evidence="2" type="ORF">CRHIZ90672A_00018025</name>
</gene>
<dbReference type="EMBL" id="CABFNQ020000341">
    <property type="protein sequence ID" value="CAH0014338.1"/>
    <property type="molecule type" value="Genomic_DNA"/>
</dbReference>
<evidence type="ECO:0000313" key="2">
    <source>
        <dbReference type="EMBL" id="CAH0014338.1"/>
    </source>
</evidence>
<evidence type="ECO:0000256" key="1">
    <source>
        <dbReference type="SAM" id="MobiDB-lite"/>
    </source>
</evidence>
<feature type="compositionally biased region" description="Low complexity" evidence="1">
    <location>
        <begin position="137"/>
        <end position="151"/>
    </location>
</feature>
<reference evidence="2" key="1">
    <citation type="submission" date="2021-10" db="EMBL/GenBank/DDBJ databases">
        <authorList>
            <person name="Piombo E."/>
        </authorList>
    </citation>
    <scope>NUCLEOTIDE SEQUENCE</scope>
</reference>